<name>A0A8S5NA11_9VIRU</name>
<reference evidence="1" key="1">
    <citation type="journal article" date="2021" name="Proc. Natl. Acad. Sci. U.S.A.">
        <title>A Catalog of Tens of Thousands of Viruses from Human Metagenomes Reveals Hidden Associations with Chronic Diseases.</title>
        <authorList>
            <person name="Tisza M.J."/>
            <person name="Buck C.B."/>
        </authorList>
    </citation>
    <scope>NUCLEOTIDE SEQUENCE</scope>
    <source>
        <strain evidence="1">CtXnn1</strain>
    </source>
</reference>
<dbReference type="Pfam" id="PF05565">
    <property type="entry name" value="Sipho_Gp157"/>
    <property type="match status" value="1"/>
</dbReference>
<organism evidence="1">
    <name type="scientific">Phage sp. ctXnn1</name>
    <dbReference type="NCBI Taxonomy" id="2826749"/>
    <lineage>
        <taxon>Viruses</taxon>
    </lineage>
</organism>
<evidence type="ECO:0000313" key="1">
    <source>
        <dbReference type="EMBL" id="DAD91231.1"/>
    </source>
</evidence>
<accession>A0A8S5NA11</accession>
<protein>
    <submittedName>
        <fullName evidence="1">Resistance protein</fullName>
    </submittedName>
</protein>
<dbReference type="InterPro" id="IPR008840">
    <property type="entry name" value="Sipho_Gp157"/>
</dbReference>
<sequence length="161" mass="18156">MNLYEINAALMQAYDDAVDQETGEIIENEAYKAIDGLQMALEEKTENVLLWIKNLQADAEALKKEKLAFADRQARAEAKIESLKKYVGEVLDGQKFQTARVSASWRKSEAVEYVGNVFALPEDYIKYSDPAVDKTALKKALKNGEEIEGARLVIRQNLQIK</sequence>
<dbReference type="EMBL" id="BK015108">
    <property type="protein sequence ID" value="DAD91231.1"/>
    <property type="molecule type" value="Genomic_DNA"/>
</dbReference>
<proteinExistence type="predicted"/>